<feature type="compositionally biased region" description="Basic and acidic residues" evidence="1">
    <location>
        <begin position="362"/>
        <end position="386"/>
    </location>
</feature>
<comment type="caution">
    <text evidence="2">The sequence shown here is derived from an EMBL/GenBank/DDBJ whole genome shotgun (WGS) entry which is preliminary data.</text>
</comment>
<proteinExistence type="predicted"/>
<sequence length="510" mass="55416">MEDSKLGDCDLHQLHSSNSSASDRDMTLVEQEAHLRGSTQSYHQSSPFFDPLDSVLCATLLGSGAFADDKSYYCGLSPMNTNIAVEEMTQFWDVPIDLSEYLPCPKAAPSSELEIDPHDHQMDSMDAPERENTNPLFSASSTYQNESLAFDVTPPSLRRVQKQLAMRNFSASPSNMPDVFNFNALGITPWLPSQEIQNYTPPWTETRALEFRPMFYSPESGAKLSIMRASGTYSYGPTYTPSLASSDDAGTPPIDSMIKQKLAAQDRRPAAPSARVTSPPSPWFPRHTGRSPASSSSSLSRQLFEKLLRESSSPRPAAGSAQFKENAVASSNGALSGFFSPDLGTHTSLLPFSRAKAASLNVKKDCTESVHEEGDTTRTGSNERRISIPSSASADSALFRRLRHGTTNDDLTVKPPSKETRTIAIQTDCVPVAPPTQADETVSAIRIVALKPMQSLVSHIILADRADVGNLTVDAICPGSFPAETSCDEDVKEILQGSIIGRAVRFVLGW</sequence>
<feature type="region of interest" description="Disordered" evidence="1">
    <location>
        <begin position="1"/>
        <end position="25"/>
    </location>
</feature>
<feature type="region of interest" description="Disordered" evidence="1">
    <location>
        <begin position="261"/>
        <end position="302"/>
    </location>
</feature>
<evidence type="ECO:0000256" key="1">
    <source>
        <dbReference type="SAM" id="MobiDB-lite"/>
    </source>
</evidence>
<dbReference type="EMBL" id="JAACJJ010000014">
    <property type="protein sequence ID" value="KAF5327413.1"/>
    <property type="molecule type" value="Genomic_DNA"/>
</dbReference>
<evidence type="ECO:0000313" key="3">
    <source>
        <dbReference type="Proteomes" id="UP000567179"/>
    </source>
</evidence>
<protein>
    <submittedName>
        <fullName evidence="2">Uncharacterized protein</fullName>
    </submittedName>
</protein>
<reference evidence="2 3" key="1">
    <citation type="journal article" date="2020" name="ISME J.">
        <title>Uncovering the hidden diversity of litter-decomposition mechanisms in mushroom-forming fungi.</title>
        <authorList>
            <person name="Floudas D."/>
            <person name="Bentzer J."/>
            <person name="Ahren D."/>
            <person name="Johansson T."/>
            <person name="Persson P."/>
            <person name="Tunlid A."/>
        </authorList>
    </citation>
    <scope>NUCLEOTIDE SEQUENCE [LARGE SCALE GENOMIC DNA]</scope>
    <source>
        <strain evidence="2 3">CBS 101986</strain>
    </source>
</reference>
<keyword evidence="3" id="KW-1185">Reference proteome</keyword>
<evidence type="ECO:0000313" key="2">
    <source>
        <dbReference type="EMBL" id="KAF5327413.1"/>
    </source>
</evidence>
<name>A0A8H5BRT8_9AGAR</name>
<gene>
    <name evidence="2" type="ORF">D9619_003958</name>
</gene>
<dbReference type="AlphaFoldDB" id="A0A8H5BRT8"/>
<dbReference type="Proteomes" id="UP000567179">
    <property type="component" value="Unassembled WGS sequence"/>
</dbReference>
<accession>A0A8H5BRT8</accession>
<organism evidence="2 3">
    <name type="scientific">Psilocybe cf. subviscida</name>
    <dbReference type="NCBI Taxonomy" id="2480587"/>
    <lineage>
        <taxon>Eukaryota</taxon>
        <taxon>Fungi</taxon>
        <taxon>Dikarya</taxon>
        <taxon>Basidiomycota</taxon>
        <taxon>Agaricomycotina</taxon>
        <taxon>Agaricomycetes</taxon>
        <taxon>Agaricomycetidae</taxon>
        <taxon>Agaricales</taxon>
        <taxon>Agaricineae</taxon>
        <taxon>Strophariaceae</taxon>
        <taxon>Psilocybe</taxon>
    </lineage>
</organism>
<feature type="region of interest" description="Disordered" evidence="1">
    <location>
        <begin position="361"/>
        <end position="390"/>
    </location>
</feature>
<feature type="compositionally biased region" description="Basic and acidic residues" evidence="1">
    <location>
        <begin position="1"/>
        <end position="13"/>
    </location>
</feature>
<feature type="compositionally biased region" description="Low complexity" evidence="1">
    <location>
        <begin position="291"/>
        <end position="300"/>
    </location>
</feature>